<name>A0A8G0ZXW1_9RHOB</name>
<feature type="transmembrane region" description="Helical" evidence="7">
    <location>
        <begin position="390"/>
        <end position="415"/>
    </location>
</feature>
<accession>A0A8G0ZXW1</accession>
<evidence type="ECO:0000256" key="2">
    <source>
        <dbReference type="ARBA" id="ARBA00022448"/>
    </source>
</evidence>
<feature type="transmembrane region" description="Helical" evidence="7">
    <location>
        <begin position="107"/>
        <end position="127"/>
    </location>
</feature>
<keyword evidence="2" id="KW-0813">Transport</keyword>
<evidence type="ECO:0000313" key="9">
    <source>
        <dbReference type="EMBL" id="QYZ70074.1"/>
    </source>
</evidence>
<feature type="transmembrane region" description="Helical" evidence="7">
    <location>
        <begin position="12"/>
        <end position="35"/>
    </location>
</feature>
<sequence>MNPQTPQLPWPGLAVLSAAMLLPSMGTSIVNVALPDMAHDFGGEFPAVQWVVLAYLLTLSAFIVGAGRLGDMLGRRRLLVAGFAVFAAASAVGALAPALWAVIASRAVQGLGAALLMALAIASVGDLVPKTRAGSAMGLMGTVSAIGTALGPSVGGALVALWGWPAVFAVLAILAAAAGAVARRVLPADRPLSGPLQFDTAGLVLLAAALAALALALTPANAAAVAWPALPAIAFAATLAFLWVEMRAPHPLIRLGLLADWPLSAGLAASGLVAAVLMSTLVVGPFFLSLGLGLDALHTGLVMSVGPAVSALCGVPAGRAVDRFGTLAVTRLGLGFLVLGSVLMALVPVRLGWPGYAASLAVMTAGYALFQASNNTAVMARADAEQRGLVSGLLGLARNMGLIAGASAMGALFAWGSAGGLAWLGAGAGAGLQLTFAVGACLSLLAFAIAQAGRGS</sequence>
<comment type="subcellular location">
    <subcellularLocation>
        <location evidence="1">Cell membrane</location>
        <topology evidence="1">Multi-pass membrane protein</topology>
    </subcellularLocation>
</comment>
<feature type="transmembrane region" description="Helical" evidence="7">
    <location>
        <begin position="47"/>
        <end position="66"/>
    </location>
</feature>
<dbReference type="InterPro" id="IPR036259">
    <property type="entry name" value="MFS_trans_sf"/>
</dbReference>
<dbReference type="KEGG" id="nsm:JO391_00580"/>
<dbReference type="GO" id="GO:0005886">
    <property type="term" value="C:plasma membrane"/>
    <property type="evidence" value="ECO:0007669"/>
    <property type="project" value="UniProtKB-SubCell"/>
</dbReference>
<organism evidence="9 10">
    <name type="scientific">Neotabrizicola shimadae</name>
    <dbReference type="NCBI Taxonomy" id="2807096"/>
    <lineage>
        <taxon>Bacteria</taxon>
        <taxon>Pseudomonadati</taxon>
        <taxon>Pseudomonadota</taxon>
        <taxon>Alphaproteobacteria</taxon>
        <taxon>Rhodobacterales</taxon>
        <taxon>Paracoccaceae</taxon>
        <taxon>Neotabrizicola</taxon>
    </lineage>
</organism>
<protein>
    <submittedName>
        <fullName evidence="9">MFS transporter</fullName>
    </submittedName>
</protein>
<evidence type="ECO:0000256" key="7">
    <source>
        <dbReference type="SAM" id="Phobius"/>
    </source>
</evidence>
<evidence type="ECO:0000313" key="10">
    <source>
        <dbReference type="Proteomes" id="UP000826300"/>
    </source>
</evidence>
<feature type="transmembrane region" description="Helical" evidence="7">
    <location>
        <begin position="198"/>
        <end position="218"/>
    </location>
</feature>
<evidence type="ECO:0000256" key="6">
    <source>
        <dbReference type="ARBA" id="ARBA00023136"/>
    </source>
</evidence>
<feature type="transmembrane region" description="Helical" evidence="7">
    <location>
        <begin position="327"/>
        <end position="347"/>
    </location>
</feature>
<keyword evidence="4 7" id="KW-0812">Transmembrane</keyword>
<feature type="domain" description="Major facilitator superfamily (MFS) profile" evidence="8">
    <location>
        <begin position="12"/>
        <end position="456"/>
    </location>
</feature>
<dbReference type="PROSITE" id="PS50850">
    <property type="entry name" value="MFS"/>
    <property type="match status" value="1"/>
</dbReference>
<dbReference type="Pfam" id="PF07690">
    <property type="entry name" value="MFS_1"/>
    <property type="match status" value="1"/>
</dbReference>
<gene>
    <name evidence="9" type="ORF">JO391_00580</name>
</gene>
<dbReference type="PANTHER" id="PTHR42718">
    <property type="entry name" value="MAJOR FACILITATOR SUPERFAMILY MULTIDRUG TRANSPORTER MFSC"/>
    <property type="match status" value="1"/>
</dbReference>
<keyword evidence="5 7" id="KW-1133">Transmembrane helix</keyword>
<keyword evidence="3" id="KW-1003">Cell membrane</keyword>
<dbReference type="AlphaFoldDB" id="A0A8G0ZXW1"/>
<feature type="transmembrane region" description="Helical" evidence="7">
    <location>
        <begin position="78"/>
        <end position="101"/>
    </location>
</feature>
<proteinExistence type="predicted"/>
<dbReference type="Gene3D" id="1.20.1720.10">
    <property type="entry name" value="Multidrug resistance protein D"/>
    <property type="match status" value="1"/>
</dbReference>
<dbReference type="PRINTS" id="PR01036">
    <property type="entry name" value="TCRTETB"/>
</dbReference>
<evidence type="ECO:0000259" key="8">
    <source>
        <dbReference type="PROSITE" id="PS50850"/>
    </source>
</evidence>
<feature type="transmembrane region" description="Helical" evidence="7">
    <location>
        <begin position="296"/>
        <end position="315"/>
    </location>
</feature>
<feature type="transmembrane region" description="Helical" evidence="7">
    <location>
        <begin position="139"/>
        <end position="160"/>
    </location>
</feature>
<dbReference type="InterPro" id="IPR011701">
    <property type="entry name" value="MFS"/>
</dbReference>
<evidence type="ECO:0000256" key="4">
    <source>
        <dbReference type="ARBA" id="ARBA00022692"/>
    </source>
</evidence>
<dbReference type="EMBL" id="CP069370">
    <property type="protein sequence ID" value="QYZ70074.1"/>
    <property type="molecule type" value="Genomic_DNA"/>
</dbReference>
<keyword evidence="10" id="KW-1185">Reference proteome</keyword>
<dbReference type="GO" id="GO:0022857">
    <property type="term" value="F:transmembrane transporter activity"/>
    <property type="evidence" value="ECO:0007669"/>
    <property type="project" value="InterPro"/>
</dbReference>
<keyword evidence="6 7" id="KW-0472">Membrane</keyword>
<dbReference type="Gene3D" id="1.20.1250.20">
    <property type="entry name" value="MFS general substrate transporter like domains"/>
    <property type="match status" value="1"/>
</dbReference>
<feature type="transmembrane region" description="Helical" evidence="7">
    <location>
        <begin position="265"/>
        <end position="290"/>
    </location>
</feature>
<feature type="transmembrane region" description="Helical" evidence="7">
    <location>
        <begin position="166"/>
        <end position="186"/>
    </location>
</feature>
<dbReference type="SUPFAM" id="SSF103473">
    <property type="entry name" value="MFS general substrate transporter"/>
    <property type="match status" value="1"/>
</dbReference>
<feature type="transmembrane region" description="Helical" evidence="7">
    <location>
        <begin position="421"/>
        <end position="450"/>
    </location>
</feature>
<feature type="transmembrane region" description="Helical" evidence="7">
    <location>
        <begin position="353"/>
        <end position="370"/>
    </location>
</feature>
<dbReference type="RefSeq" id="WP_220662291.1">
    <property type="nucleotide sequence ID" value="NZ_CP069370.1"/>
</dbReference>
<evidence type="ECO:0000256" key="1">
    <source>
        <dbReference type="ARBA" id="ARBA00004651"/>
    </source>
</evidence>
<dbReference type="Proteomes" id="UP000826300">
    <property type="component" value="Chromosome"/>
</dbReference>
<dbReference type="PANTHER" id="PTHR42718:SF46">
    <property type="entry name" value="BLR6921 PROTEIN"/>
    <property type="match status" value="1"/>
</dbReference>
<evidence type="ECO:0000256" key="3">
    <source>
        <dbReference type="ARBA" id="ARBA00022475"/>
    </source>
</evidence>
<reference evidence="9" key="1">
    <citation type="submission" date="2021-02" db="EMBL/GenBank/DDBJ databases">
        <title>Rhodobacter shimadae sp. nov., an aerobic anoxygenic phototrophic bacterium isolated from a hot spring.</title>
        <authorList>
            <person name="Muramatsu S."/>
            <person name="Haruta S."/>
            <person name="Hirose S."/>
            <person name="Hanada S."/>
        </authorList>
    </citation>
    <scope>NUCLEOTIDE SEQUENCE</scope>
    <source>
        <strain evidence="9">N10</strain>
    </source>
</reference>
<evidence type="ECO:0000256" key="5">
    <source>
        <dbReference type="ARBA" id="ARBA00022989"/>
    </source>
</evidence>
<dbReference type="InterPro" id="IPR020846">
    <property type="entry name" value="MFS_dom"/>
</dbReference>
<feature type="transmembrane region" description="Helical" evidence="7">
    <location>
        <begin position="224"/>
        <end position="244"/>
    </location>
</feature>
<dbReference type="CDD" id="cd17321">
    <property type="entry name" value="MFS_MMR_MDR_like"/>
    <property type="match status" value="1"/>
</dbReference>